<accession>A0A0F9MU87</accession>
<dbReference type="EMBL" id="LAZR01009408">
    <property type="protein sequence ID" value="KKM72767.1"/>
    <property type="molecule type" value="Genomic_DNA"/>
</dbReference>
<dbReference type="GO" id="GO:0003677">
    <property type="term" value="F:DNA binding"/>
    <property type="evidence" value="ECO:0007669"/>
    <property type="project" value="InterPro"/>
</dbReference>
<organism evidence="1">
    <name type="scientific">marine sediment metagenome</name>
    <dbReference type="NCBI Taxonomy" id="412755"/>
    <lineage>
        <taxon>unclassified sequences</taxon>
        <taxon>metagenomes</taxon>
        <taxon>ecological metagenomes</taxon>
    </lineage>
</organism>
<evidence type="ECO:0000313" key="1">
    <source>
        <dbReference type="EMBL" id="KKM72767.1"/>
    </source>
</evidence>
<sequence length="111" mass="12874">MVWEEVDLKKRLWTILVQRMKNGKLHREPLSDAAFEILERLPRLGSADQESMALTGFWPFNRMLRCSFRIAAIRSSCSILSAETSVSGHCCLCVWVVRCPLRKEHVNVNHY</sequence>
<protein>
    <submittedName>
        <fullName evidence="1">Uncharacterized protein</fullName>
    </submittedName>
</protein>
<dbReference type="InterPro" id="IPR011010">
    <property type="entry name" value="DNA_brk_join_enz"/>
</dbReference>
<proteinExistence type="predicted"/>
<gene>
    <name evidence="1" type="ORF">LCGC14_1417180</name>
</gene>
<comment type="caution">
    <text evidence="1">The sequence shown here is derived from an EMBL/GenBank/DDBJ whole genome shotgun (WGS) entry which is preliminary data.</text>
</comment>
<dbReference type="AlphaFoldDB" id="A0A0F9MU87"/>
<name>A0A0F9MU87_9ZZZZ</name>
<reference evidence="1" key="1">
    <citation type="journal article" date="2015" name="Nature">
        <title>Complex archaea that bridge the gap between prokaryotes and eukaryotes.</title>
        <authorList>
            <person name="Spang A."/>
            <person name="Saw J.H."/>
            <person name="Jorgensen S.L."/>
            <person name="Zaremba-Niedzwiedzka K."/>
            <person name="Martijn J."/>
            <person name="Lind A.E."/>
            <person name="van Eijk R."/>
            <person name="Schleper C."/>
            <person name="Guy L."/>
            <person name="Ettema T.J."/>
        </authorList>
    </citation>
    <scope>NUCLEOTIDE SEQUENCE</scope>
</reference>
<dbReference type="SUPFAM" id="SSF56349">
    <property type="entry name" value="DNA breaking-rejoining enzymes"/>
    <property type="match status" value="1"/>
</dbReference>